<gene>
    <name evidence="2" type="ORF">COT71_03510</name>
</gene>
<evidence type="ECO:0000313" key="3">
    <source>
        <dbReference type="Proteomes" id="UP000230731"/>
    </source>
</evidence>
<dbReference type="InterPro" id="IPR036388">
    <property type="entry name" value="WH-like_DNA-bd_sf"/>
</dbReference>
<dbReference type="SMART" id="SM00418">
    <property type="entry name" value="HTH_ARSR"/>
    <property type="match status" value="1"/>
</dbReference>
<dbReference type="PANTHER" id="PTHR38600">
    <property type="entry name" value="TRANSCRIPTIONAL REGULATORY PROTEIN"/>
    <property type="match status" value="1"/>
</dbReference>
<proteinExistence type="predicted"/>
<dbReference type="InterPro" id="IPR011991">
    <property type="entry name" value="ArsR-like_HTH"/>
</dbReference>
<dbReference type="SUPFAM" id="SSF46785">
    <property type="entry name" value="Winged helix' DNA-binding domain"/>
    <property type="match status" value="1"/>
</dbReference>
<dbReference type="CDD" id="cd00090">
    <property type="entry name" value="HTH_ARSR"/>
    <property type="match status" value="1"/>
</dbReference>
<dbReference type="Proteomes" id="UP000230731">
    <property type="component" value="Unassembled WGS sequence"/>
</dbReference>
<feature type="domain" description="HTH arsR-type" evidence="1">
    <location>
        <begin position="9"/>
        <end position="110"/>
    </location>
</feature>
<evidence type="ECO:0000259" key="1">
    <source>
        <dbReference type="PROSITE" id="PS50987"/>
    </source>
</evidence>
<dbReference type="EMBL" id="PEZP01000040">
    <property type="protein sequence ID" value="PIT97897.1"/>
    <property type="molecule type" value="Genomic_DNA"/>
</dbReference>
<comment type="caution">
    <text evidence="2">The sequence shown here is derived from an EMBL/GenBank/DDBJ whole genome shotgun (WGS) entry which is preliminary data.</text>
</comment>
<dbReference type="PROSITE" id="PS50987">
    <property type="entry name" value="HTH_ARSR_2"/>
    <property type="match status" value="1"/>
</dbReference>
<sequence>MVKHDGRALAQSQGVLLDRIFVSLSDQTRRHILRRLAKRPLTVSEIAAPYAVSLPAISKHLTVLEQAQLVRRKKRGRERVVYLRPQTLQTAAKHIAYYQKFWRAHLDALQAYLEGGDL</sequence>
<dbReference type="Gene3D" id="1.10.10.10">
    <property type="entry name" value="Winged helix-like DNA-binding domain superfamily/Winged helix DNA-binding domain"/>
    <property type="match status" value="1"/>
</dbReference>
<dbReference type="InterPro" id="IPR036390">
    <property type="entry name" value="WH_DNA-bd_sf"/>
</dbReference>
<organism evidence="2 3">
    <name type="scientific">Candidatus Andersenbacteria bacterium CG10_big_fil_rev_8_21_14_0_10_54_11</name>
    <dbReference type="NCBI Taxonomy" id="1974485"/>
    <lineage>
        <taxon>Bacteria</taxon>
        <taxon>Candidatus Anderseniibacteriota</taxon>
    </lineage>
</organism>
<dbReference type="GO" id="GO:0003700">
    <property type="term" value="F:DNA-binding transcription factor activity"/>
    <property type="evidence" value="ECO:0007669"/>
    <property type="project" value="InterPro"/>
</dbReference>
<dbReference type="PANTHER" id="PTHR38600:SF2">
    <property type="entry name" value="SLL0088 PROTEIN"/>
    <property type="match status" value="1"/>
</dbReference>
<accession>A0A2M6WYR6</accession>
<name>A0A2M6WYR6_9BACT</name>
<protein>
    <submittedName>
        <fullName evidence="2">Transcriptional regulator</fullName>
    </submittedName>
</protein>
<dbReference type="Pfam" id="PF12840">
    <property type="entry name" value="HTH_20"/>
    <property type="match status" value="1"/>
</dbReference>
<dbReference type="PRINTS" id="PR00778">
    <property type="entry name" value="HTHARSR"/>
</dbReference>
<dbReference type="InterPro" id="IPR001845">
    <property type="entry name" value="HTH_ArsR_DNA-bd_dom"/>
</dbReference>
<evidence type="ECO:0000313" key="2">
    <source>
        <dbReference type="EMBL" id="PIT97897.1"/>
    </source>
</evidence>
<dbReference type="NCBIfam" id="NF033788">
    <property type="entry name" value="HTH_metalloreg"/>
    <property type="match status" value="1"/>
</dbReference>
<dbReference type="AlphaFoldDB" id="A0A2M6WYR6"/>
<reference evidence="3" key="1">
    <citation type="submission" date="2017-09" db="EMBL/GenBank/DDBJ databases">
        <title>Depth-based differentiation of microbial function through sediment-hosted aquifers and enrichment of novel symbionts in the deep terrestrial subsurface.</title>
        <authorList>
            <person name="Probst A.J."/>
            <person name="Ladd B."/>
            <person name="Jarett J.K."/>
            <person name="Geller-Mcgrath D.E."/>
            <person name="Sieber C.M.K."/>
            <person name="Emerson J.B."/>
            <person name="Anantharaman K."/>
            <person name="Thomas B.C."/>
            <person name="Malmstrom R."/>
            <person name="Stieglmeier M."/>
            <person name="Klingl A."/>
            <person name="Woyke T."/>
            <person name="Ryan C.M."/>
            <person name="Banfield J.F."/>
        </authorList>
    </citation>
    <scope>NUCLEOTIDE SEQUENCE [LARGE SCALE GENOMIC DNA]</scope>
</reference>